<sequence length="213" mass="24268">MSAMLELESWLIYQYVATECGDCLFMTESAFRARDIGLRTQKKILSRMAGKHVVKAFIDDTTASLLDNLYKLAKQYSGNKKEAEKLIKNIIKIVIKIGLLHRNDVFSEEELQEAEKFKQKFRTLGMAVISFYEVDFSYDRRFLVDAFSESKRSLVKVVAGHLTEKSMSKIEGAFEFFGDGGFLDAVFERNSPYRETLGRVVNGLNKAIETGDL</sequence>
<name>A0A9N9TZD2_PHYSR</name>
<dbReference type="EMBL" id="OU900102">
    <property type="protein sequence ID" value="CAG9865281.1"/>
    <property type="molecule type" value="Genomic_DNA"/>
</dbReference>
<keyword evidence="2" id="KW-1185">Reference proteome</keyword>
<accession>A0A9N9TZD2</accession>
<dbReference type="GO" id="GO:0042981">
    <property type="term" value="P:regulation of apoptotic process"/>
    <property type="evidence" value="ECO:0007669"/>
    <property type="project" value="InterPro"/>
</dbReference>
<dbReference type="GO" id="GO:0005737">
    <property type="term" value="C:cytoplasm"/>
    <property type="evidence" value="ECO:0007669"/>
    <property type="project" value="TreeGrafter"/>
</dbReference>
<reference evidence="1" key="1">
    <citation type="submission" date="2022-01" db="EMBL/GenBank/DDBJ databases">
        <authorList>
            <person name="King R."/>
        </authorList>
    </citation>
    <scope>NUCLEOTIDE SEQUENCE</scope>
</reference>
<dbReference type="InterPro" id="IPR038355">
    <property type="entry name" value="TNFAIP8_sf"/>
</dbReference>
<dbReference type="Proteomes" id="UP001153712">
    <property type="component" value="Chromosome 9"/>
</dbReference>
<gene>
    <name evidence="1" type="ORF">PHYEVI_LOCUS11519</name>
</gene>
<dbReference type="AlphaFoldDB" id="A0A9N9TZD2"/>
<dbReference type="OrthoDB" id="10055976at2759"/>
<dbReference type="Gene3D" id="1.20.1440.160">
    <property type="entry name" value="Tumor necrosis factor alpha-induced protein 8-like"/>
    <property type="match status" value="1"/>
</dbReference>
<dbReference type="PANTHER" id="PTHR12757">
    <property type="entry name" value="TUMOR NECROSIS FACTOR INDUCED PROTEIN"/>
    <property type="match status" value="1"/>
</dbReference>
<evidence type="ECO:0000313" key="1">
    <source>
        <dbReference type="EMBL" id="CAG9865281.1"/>
    </source>
</evidence>
<evidence type="ECO:0008006" key="3">
    <source>
        <dbReference type="Google" id="ProtNLM"/>
    </source>
</evidence>
<proteinExistence type="predicted"/>
<protein>
    <recommendedName>
        <fullName evidence="3">Tumor necrosis factor alpha-induced protein 8-like protein</fullName>
    </recommendedName>
</protein>
<dbReference type="FunFam" id="1.20.1440.160:FF:000001">
    <property type="entry name" value="Tumor necrosis factor alpha-induced protein 8-like 1"/>
    <property type="match status" value="1"/>
</dbReference>
<organism evidence="1 2">
    <name type="scientific">Phyllotreta striolata</name>
    <name type="common">Striped flea beetle</name>
    <name type="synonym">Crioceris striolata</name>
    <dbReference type="NCBI Taxonomy" id="444603"/>
    <lineage>
        <taxon>Eukaryota</taxon>
        <taxon>Metazoa</taxon>
        <taxon>Ecdysozoa</taxon>
        <taxon>Arthropoda</taxon>
        <taxon>Hexapoda</taxon>
        <taxon>Insecta</taxon>
        <taxon>Pterygota</taxon>
        <taxon>Neoptera</taxon>
        <taxon>Endopterygota</taxon>
        <taxon>Coleoptera</taxon>
        <taxon>Polyphaga</taxon>
        <taxon>Cucujiformia</taxon>
        <taxon>Chrysomeloidea</taxon>
        <taxon>Chrysomelidae</taxon>
        <taxon>Galerucinae</taxon>
        <taxon>Alticini</taxon>
        <taxon>Phyllotreta</taxon>
    </lineage>
</organism>
<dbReference type="Pfam" id="PF05527">
    <property type="entry name" value="TNFAIP8"/>
    <property type="match status" value="1"/>
</dbReference>
<dbReference type="InterPro" id="IPR008477">
    <property type="entry name" value="TNFAIP8-like"/>
</dbReference>
<dbReference type="PANTHER" id="PTHR12757:SF1">
    <property type="entry name" value="PROTEIN SALIVARY GLANDS MARRED"/>
    <property type="match status" value="1"/>
</dbReference>
<evidence type="ECO:0000313" key="2">
    <source>
        <dbReference type="Proteomes" id="UP001153712"/>
    </source>
</evidence>